<accession>A0ABP9S0I0</accession>
<sequence length="151" mass="15238">MWAGTAHTVAATSLLRDQCTDTLPDALAAVGTPGPSPGRVTLAGLGAGGRIALDAALTGEVAAAGAIAFAPDLGPLATRLAAGPVPANPTPPRCVVFTGDRPGALDSCRRFEDWAARAAVPCRLVVEPGLGHAYPEDSAAARREAPAWIRP</sequence>
<comment type="caution">
    <text evidence="1">The sequence shown here is derived from an EMBL/GenBank/DDBJ whole genome shotgun (WGS) entry which is preliminary data.</text>
</comment>
<dbReference type="InterPro" id="IPR029058">
    <property type="entry name" value="AB_hydrolase_fold"/>
</dbReference>
<dbReference type="Gene3D" id="3.40.50.1820">
    <property type="entry name" value="alpha/beta hydrolase"/>
    <property type="match status" value="1"/>
</dbReference>
<name>A0ABP9S0I0_9ACTN</name>
<dbReference type="SUPFAM" id="SSF53474">
    <property type="entry name" value="alpha/beta-Hydrolases"/>
    <property type="match status" value="1"/>
</dbReference>
<reference evidence="2" key="1">
    <citation type="journal article" date="2019" name="Int. J. Syst. Evol. Microbiol.">
        <title>The Global Catalogue of Microorganisms (GCM) 10K type strain sequencing project: providing services to taxonomists for standard genome sequencing and annotation.</title>
        <authorList>
            <consortium name="The Broad Institute Genomics Platform"/>
            <consortium name="The Broad Institute Genome Sequencing Center for Infectious Disease"/>
            <person name="Wu L."/>
            <person name="Ma J."/>
        </authorList>
    </citation>
    <scope>NUCLEOTIDE SEQUENCE [LARGE SCALE GENOMIC DNA]</scope>
    <source>
        <strain evidence="2">JCM 18304</strain>
    </source>
</reference>
<dbReference type="RefSeq" id="WP_345632235.1">
    <property type="nucleotide sequence ID" value="NZ_BAABJQ010000013.1"/>
</dbReference>
<proteinExistence type="predicted"/>
<dbReference type="Proteomes" id="UP001501570">
    <property type="component" value="Unassembled WGS sequence"/>
</dbReference>
<evidence type="ECO:0000313" key="1">
    <source>
        <dbReference type="EMBL" id="GAA5189819.1"/>
    </source>
</evidence>
<organism evidence="1 2">
    <name type="scientific">Rugosimonospora acidiphila</name>
    <dbReference type="NCBI Taxonomy" id="556531"/>
    <lineage>
        <taxon>Bacteria</taxon>
        <taxon>Bacillati</taxon>
        <taxon>Actinomycetota</taxon>
        <taxon>Actinomycetes</taxon>
        <taxon>Micromonosporales</taxon>
        <taxon>Micromonosporaceae</taxon>
        <taxon>Rugosimonospora</taxon>
    </lineage>
</organism>
<evidence type="ECO:0008006" key="3">
    <source>
        <dbReference type="Google" id="ProtNLM"/>
    </source>
</evidence>
<dbReference type="EMBL" id="BAABJQ010000013">
    <property type="protein sequence ID" value="GAA5189819.1"/>
    <property type="molecule type" value="Genomic_DNA"/>
</dbReference>
<keyword evidence="2" id="KW-1185">Reference proteome</keyword>
<gene>
    <name evidence="1" type="ORF">GCM10023322_43400</name>
</gene>
<protein>
    <recommendedName>
        <fullName evidence="3">Dienelactone hydrolase domain-containing protein</fullName>
    </recommendedName>
</protein>
<evidence type="ECO:0000313" key="2">
    <source>
        <dbReference type="Proteomes" id="UP001501570"/>
    </source>
</evidence>